<gene>
    <name evidence="3" type="ORF">F8B43_3484</name>
</gene>
<dbReference type="EMBL" id="WEKV01000014">
    <property type="protein sequence ID" value="KAB7783561.1"/>
    <property type="molecule type" value="Genomic_DNA"/>
</dbReference>
<feature type="compositionally biased region" description="Low complexity" evidence="1">
    <location>
        <begin position="341"/>
        <end position="357"/>
    </location>
</feature>
<keyword evidence="2" id="KW-0732">Signal</keyword>
<reference evidence="3 4" key="1">
    <citation type="submission" date="2019-10" db="EMBL/GenBank/DDBJ databases">
        <title>Draft Genome Sequence of the Caffeine Degrading Methylotroph Methylorubrum populi PINKEL.</title>
        <authorList>
            <person name="Dawson S.C."/>
            <person name="Zhang X."/>
            <person name="Wright M.E."/>
            <person name="Sharma G."/>
            <person name="Langner J.T."/>
            <person name="Ditty J.L."/>
            <person name="Subuyuj G.A."/>
        </authorList>
    </citation>
    <scope>NUCLEOTIDE SEQUENCE [LARGE SCALE GENOMIC DNA]</scope>
    <source>
        <strain evidence="3 4">Pinkel</strain>
    </source>
</reference>
<evidence type="ECO:0000256" key="1">
    <source>
        <dbReference type="SAM" id="MobiDB-lite"/>
    </source>
</evidence>
<dbReference type="AlphaFoldDB" id="A0A833J4R9"/>
<feature type="region of interest" description="Disordered" evidence="1">
    <location>
        <begin position="341"/>
        <end position="362"/>
    </location>
</feature>
<proteinExistence type="predicted"/>
<evidence type="ECO:0000313" key="4">
    <source>
        <dbReference type="Proteomes" id="UP000469949"/>
    </source>
</evidence>
<feature type="chain" id="PRO_5032439081" description="AsmA-like C-terminal domain-containing protein" evidence="2">
    <location>
        <begin position="34"/>
        <end position="633"/>
    </location>
</feature>
<feature type="signal peptide" evidence="2">
    <location>
        <begin position="1"/>
        <end position="33"/>
    </location>
</feature>
<dbReference type="PROSITE" id="PS51318">
    <property type="entry name" value="TAT"/>
    <property type="match status" value="1"/>
</dbReference>
<accession>A0A833J4R9</accession>
<evidence type="ECO:0000256" key="2">
    <source>
        <dbReference type="SAM" id="SignalP"/>
    </source>
</evidence>
<dbReference type="InterPro" id="IPR006311">
    <property type="entry name" value="TAT_signal"/>
</dbReference>
<comment type="caution">
    <text evidence="3">The sequence shown here is derived from an EMBL/GenBank/DDBJ whole genome shotgun (WGS) entry which is preliminary data.</text>
</comment>
<dbReference type="Proteomes" id="UP000469949">
    <property type="component" value="Unassembled WGS sequence"/>
</dbReference>
<organism evidence="3 4">
    <name type="scientific">Methylorubrum populi</name>
    <dbReference type="NCBI Taxonomy" id="223967"/>
    <lineage>
        <taxon>Bacteria</taxon>
        <taxon>Pseudomonadati</taxon>
        <taxon>Pseudomonadota</taxon>
        <taxon>Alphaproteobacteria</taxon>
        <taxon>Hyphomicrobiales</taxon>
        <taxon>Methylobacteriaceae</taxon>
        <taxon>Methylorubrum</taxon>
    </lineage>
</organism>
<sequence>MTSSTRRPVLLRALLASACAVALLAGPAPSAPAAAQEAASAVQDLVLDNVSLAFGDTLVTAPKVTVSGTRLSRDDLLAILKSESKDVKDASKDSWPARLQRLDAGSLTMPELRVERRDGEKRQVVTYRDVAARTIRAGRISELTAAGATLSVEGAPQAGRGSYGRIRAEEVDLTALARLYSEAGSATTPFLRLYASLAVEAIAFIDERGTTVSIARLTGRDLAGRQTPATWRGAVEALGDGGLAEDDRAKRARAAGLLADLAEAVSVGSLEATDLKVKEVKGEDPLSFSIGRMSYAGGTEAAITLADVGFGAKEAQGKVGRLTLTGFSLEPTITALRRLAKAPAPADASPGKGAAPAQDPQEAELRRLTPVIGTLTLSDLGLDLAQAAVAPGPVASGDPLKAPKPVALPPLHIGLRGASMSFGPPKDGVPTESRFSLTGLTMPASAVEGVPGLGSLGLYGYRDLDLDATADTAWSEDKRELSFKELSLSGKDMGRLHLNATLGGIGPEVFDPDAAVSGFAMLSATAKALDLTLENGGLFERFIDAQAKVLSLKPDELRKEYVTASVIGVPVILGNSAAAKAIGAAMGKFVAKPGILSISAKAKSGEGLGMVDVSTAPTPAAVLDKLDVSAKAD</sequence>
<evidence type="ECO:0008006" key="5">
    <source>
        <dbReference type="Google" id="ProtNLM"/>
    </source>
</evidence>
<name>A0A833J4R9_9HYPH</name>
<protein>
    <recommendedName>
        <fullName evidence="5">AsmA-like C-terminal domain-containing protein</fullName>
    </recommendedName>
</protein>
<evidence type="ECO:0000313" key="3">
    <source>
        <dbReference type="EMBL" id="KAB7783561.1"/>
    </source>
</evidence>
<dbReference type="RefSeq" id="WP_152277764.1">
    <property type="nucleotide sequence ID" value="NZ_WEKV01000014.1"/>
</dbReference>